<proteinExistence type="predicted"/>
<sequence length="75" mass="8334">MRGCGKVKRVEIRETKLSLGRLACGRICHFIKTLTLNHNGISVSKGSHSLKSSYVSLCITSRFLLHSLASNKMMK</sequence>
<dbReference type="Gramene" id="EOY13720">
    <property type="protein sequence ID" value="EOY13720"/>
    <property type="gene ID" value="TCM_032359"/>
</dbReference>
<dbReference type="InParanoid" id="A0A061F8S4"/>
<dbReference type="Proteomes" id="UP000026915">
    <property type="component" value="Chromosome 7"/>
</dbReference>
<keyword evidence="2" id="KW-1185">Reference proteome</keyword>
<accession>A0A061F8S4</accession>
<dbReference type="HOGENOM" id="CLU_2676093_0_0_1"/>
<protein>
    <submittedName>
        <fullName evidence="1">Uncharacterized protein</fullName>
    </submittedName>
</protein>
<name>A0A061F8S4_THECC</name>
<dbReference type="EMBL" id="CM001885">
    <property type="protein sequence ID" value="EOY13720.1"/>
    <property type="molecule type" value="Genomic_DNA"/>
</dbReference>
<organism evidence="1 2">
    <name type="scientific">Theobroma cacao</name>
    <name type="common">Cacao</name>
    <name type="synonym">Cocoa</name>
    <dbReference type="NCBI Taxonomy" id="3641"/>
    <lineage>
        <taxon>Eukaryota</taxon>
        <taxon>Viridiplantae</taxon>
        <taxon>Streptophyta</taxon>
        <taxon>Embryophyta</taxon>
        <taxon>Tracheophyta</taxon>
        <taxon>Spermatophyta</taxon>
        <taxon>Magnoliopsida</taxon>
        <taxon>eudicotyledons</taxon>
        <taxon>Gunneridae</taxon>
        <taxon>Pentapetalae</taxon>
        <taxon>rosids</taxon>
        <taxon>malvids</taxon>
        <taxon>Malvales</taxon>
        <taxon>Malvaceae</taxon>
        <taxon>Byttnerioideae</taxon>
        <taxon>Theobroma</taxon>
    </lineage>
</organism>
<gene>
    <name evidence="1" type="ORF">TCM_032359</name>
</gene>
<evidence type="ECO:0000313" key="2">
    <source>
        <dbReference type="Proteomes" id="UP000026915"/>
    </source>
</evidence>
<evidence type="ECO:0000313" key="1">
    <source>
        <dbReference type="EMBL" id="EOY13720.1"/>
    </source>
</evidence>
<reference evidence="1 2" key="1">
    <citation type="journal article" date="2013" name="Genome Biol.">
        <title>The genome sequence of the most widely cultivated cacao type and its use to identify candidate genes regulating pod color.</title>
        <authorList>
            <person name="Motamayor J.C."/>
            <person name="Mockaitis K."/>
            <person name="Schmutz J."/>
            <person name="Haiminen N."/>
            <person name="Iii D.L."/>
            <person name="Cornejo O."/>
            <person name="Findley S.D."/>
            <person name="Zheng P."/>
            <person name="Utro F."/>
            <person name="Royaert S."/>
            <person name="Saski C."/>
            <person name="Jenkins J."/>
            <person name="Podicheti R."/>
            <person name="Zhao M."/>
            <person name="Scheffler B.E."/>
            <person name="Stack J.C."/>
            <person name="Feltus F.A."/>
            <person name="Mustiga G.M."/>
            <person name="Amores F."/>
            <person name="Phillips W."/>
            <person name="Marelli J.P."/>
            <person name="May G.D."/>
            <person name="Shapiro H."/>
            <person name="Ma J."/>
            <person name="Bustamante C.D."/>
            <person name="Schnell R.J."/>
            <person name="Main D."/>
            <person name="Gilbert D."/>
            <person name="Parida L."/>
            <person name="Kuhn D.N."/>
        </authorList>
    </citation>
    <scope>NUCLEOTIDE SEQUENCE [LARGE SCALE GENOMIC DNA]</scope>
    <source>
        <strain evidence="2">cv. Matina 1-6</strain>
    </source>
</reference>
<dbReference type="AlphaFoldDB" id="A0A061F8S4"/>